<keyword evidence="11" id="KW-1185">Reference proteome</keyword>
<keyword evidence="9" id="KW-0325">Glycoprotein</keyword>
<reference evidence="10" key="1">
    <citation type="journal article" date="2020" name="Fungal Divers.">
        <title>Resolving the Mortierellaceae phylogeny through synthesis of multi-gene phylogenetics and phylogenomics.</title>
        <authorList>
            <person name="Vandepol N."/>
            <person name="Liber J."/>
            <person name="Desiro A."/>
            <person name="Na H."/>
            <person name="Kennedy M."/>
            <person name="Barry K."/>
            <person name="Grigoriev I.V."/>
            <person name="Miller A.N."/>
            <person name="O'Donnell K."/>
            <person name="Stajich J.E."/>
            <person name="Bonito G."/>
        </authorList>
    </citation>
    <scope>NUCLEOTIDE SEQUENCE</scope>
    <source>
        <strain evidence="10">NRRL 2769</strain>
    </source>
</reference>
<dbReference type="InterPro" id="IPR022751">
    <property type="entry name" value="Alpha_mannosyltransferase"/>
</dbReference>
<keyword evidence="8" id="KW-0472">Membrane</keyword>
<accession>A0A9P6N054</accession>
<evidence type="ECO:0000256" key="2">
    <source>
        <dbReference type="ARBA" id="ARBA00009105"/>
    </source>
</evidence>
<gene>
    <name evidence="10" type="ORF">BGZ80_006517</name>
</gene>
<evidence type="ECO:0000313" key="10">
    <source>
        <dbReference type="EMBL" id="KAG0018944.1"/>
    </source>
</evidence>
<evidence type="ECO:0000256" key="4">
    <source>
        <dbReference type="ARBA" id="ARBA00022679"/>
    </source>
</evidence>
<protein>
    <recommendedName>
        <fullName evidence="12">Alpha-mannosyltransferase</fullName>
    </recommendedName>
</protein>
<dbReference type="SUPFAM" id="SSF53448">
    <property type="entry name" value="Nucleotide-diphospho-sugar transferases"/>
    <property type="match status" value="1"/>
</dbReference>
<dbReference type="Pfam" id="PF11051">
    <property type="entry name" value="Mannosyl_trans3"/>
    <property type="match status" value="1"/>
</dbReference>
<dbReference type="PANTHER" id="PTHR31392">
    <property type="entry name" value="ALPHA-1,3-MANNOSYLTRANSFERASE MNN1-RELATED"/>
    <property type="match status" value="1"/>
</dbReference>
<evidence type="ECO:0000256" key="7">
    <source>
        <dbReference type="ARBA" id="ARBA00022989"/>
    </source>
</evidence>
<keyword evidence="3" id="KW-0328">Glycosyltransferase</keyword>
<evidence type="ECO:0008006" key="12">
    <source>
        <dbReference type="Google" id="ProtNLM"/>
    </source>
</evidence>
<keyword evidence="5" id="KW-0812">Transmembrane</keyword>
<keyword evidence="6" id="KW-0735">Signal-anchor</keyword>
<dbReference type="AlphaFoldDB" id="A0A9P6N054"/>
<dbReference type="Proteomes" id="UP000703661">
    <property type="component" value="Unassembled WGS sequence"/>
</dbReference>
<evidence type="ECO:0000256" key="6">
    <source>
        <dbReference type="ARBA" id="ARBA00022968"/>
    </source>
</evidence>
<dbReference type="GO" id="GO:0016020">
    <property type="term" value="C:membrane"/>
    <property type="evidence" value="ECO:0007669"/>
    <property type="project" value="UniProtKB-SubCell"/>
</dbReference>
<keyword evidence="4" id="KW-0808">Transferase</keyword>
<evidence type="ECO:0000256" key="1">
    <source>
        <dbReference type="ARBA" id="ARBA00004606"/>
    </source>
</evidence>
<sequence length="588" mass="68010">MQVFSFMSSSRRIQCLRIIIALGIFSTLVSVSRYQGSLEFSIDEDGQVQSVPEPVPEPEVYRTHHIATYNPEDIKPWTKEDAAALLTPEGQKIVQALTESPFKPPELLHQNNPHLLKDDYFSTLTKRLRVYRALWYELKGYYDELVATGKQEQLYEAPPSDIAPSLEFLQRIEQVTFPWIWKHHGTSYDLHRKLQNGGRGIVICVGDHHFRYARTSVKALREVLKSTLPIEIYYTGESDLSPENRAWFESFDDVRTIDITKVVDNDMVALKGWAIKPFALLLSRFSEAILLDSEAYFLSPPEVLFEDPGYKEVGTVFFYDRSLFPGAGGNKRAWMQRFLPTMSNHPPKTQWFNLRGDHEMESGVVAIDKMRHFLGLLAICKLNDLYEREQVTYVMTWGDKEAFWIALEMIQERYSFNRFRAGVIGNVGDAIPYNDDLPQEEVDRYLAGEILTETNPINREGKQTHRDSVNMDRVCGNQVHYDYKGRPLWWNTGVVRNKYIYKSPYLRYTAYMNDEDGFWDFDNSCLVQKHSNANKELEWDQRQTAFKILKADRDVVVEINNPSYMILELPRLVKSDGAKGGRGNSEAV</sequence>
<comment type="subcellular location">
    <subcellularLocation>
        <location evidence="1">Membrane</location>
        <topology evidence="1">Single-pass type II membrane protein</topology>
    </subcellularLocation>
</comment>
<comment type="similarity">
    <text evidence="2">Belongs to the MNN1/MNT family.</text>
</comment>
<dbReference type="GO" id="GO:0005794">
    <property type="term" value="C:Golgi apparatus"/>
    <property type="evidence" value="ECO:0007669"/>
    <property type="project" value="TreeGrafter"/>
</dbReference>
<evidence type="ECO:0000256" key="3">
    <source>
        <dbReference type="ARBA" id="ARBA00022676"/>
    </source>
</evidence>
<keyword evidence="7" id="KW-1133">Transmembrane helix</keyword>
<evidence type="ECO:0000256" key="5">
    <source>
        <dbReference type="ARBA" id="ARBA00022692"/>
    </source>
</evidence>
<evidence type="ECO:0000256" key="9">
    <source>
        <dbReference type="ARBA" id="ARBA00023180"/>
    </source>
</evidence>
<comment type="caution">
    <text evidence="10">The sequence shown here is derived from an EMBL/GenBank/DDBJ whole genome shotgun (WGS) entry which is preliminary data.</text>
</comment>
<evidence type="ECO:0000313" key="11">
    <source>
        <dbReference type="Proteomes" id="UP000703661"/>
    </source>
</evidence>
<dbReference type="PANTHER" id="PTHR31392:SF1">
    <property type="entry name" value="ALPHA-1,3-MANNOSYLTRANSFERASE MNN1-RELATED"/>
    <property type="match status" value="1"/>
</dbReference>
<dbReference type="EMBL" id="JAAAID010000322">
    <property type="protein sequence ID" value="KAG0018944.1"/>
    <property type="molecule type" value="Genomic_DNA"/>
</dbReference>
<proteinExistence type="inferred from homology"/>
<name>A0A9P6N054_9FUNG</name>
<dbReference type="GO" id="GO:0000033">
    <property type="term" value="F:alpha-1,3-mannosyltransferase activity"/>
    <property type="evidence" value="ECO:0007669"/>
    <property type="project" value="TreeGrafter"/>
</dbReference>
<dbReference type="InterPro" id="IPR029044">
    <property type="entry name" value="Nucleotide-diphossugar_trans"/>
</dbReference>
<organism evidence="10 11">
    <name type="scientific">Entomortierella chlamydospora</name>
    <dbReference type="NCBI Taxonomy" id="101097"/>
    <lineage>
        <taxon>Eukaryota</taxon>
        <taxon>Fungi</taxon>
        <taxon>Fungi incertae sedis</taxon>
        <taxon>Mucoromycota</taxon>
        <taxon>Mortierellomycotina</taxon>
        <taxon>Mortierellomycetes</taxon>
        <taxon>Mortierellales</taxon>
        <taxon>Mortierellaceae</taxon>
        <taxon>Entomortierella</taxon>
    </lineage>
</organism>
<evidence type="ECO:0000256" key="8">
    <source>
        <dbReference type="ARBA" id="ARBA00023136"/>
    </source>
</evidence>
<dbReference type="GO" id="GO:0006493">
    <property type="term" value="P:protein O-linked glycosylation"/>
    <property type="evidence" value="ECO:0007669"/>
    <property type="project" value="TreeGrafter"/>
</dbReference>